<reference evidence="1 2" key="1">
    <citation type="submission" date="2019-07" db="EMBL/GenBank/DDBJ databases">
        <title>Whole genome shotgun sequence of Marinococcus halophilus NBRC 102359.</title>
        <authorList>
            <person name="Hosoyama A."/>
            <person name="Uohara A."/>
            <person name="Ohji S."/>
            <person name="Ichikawa N."/>
        </authorList>
    </citation>
    <scope>NUCLEOTIDE SEQUENCE [LARGE SCALE GENOMIC DNA]</scope>
    <source>
        <strain evidence="1 2">NBRC 102359</strain>
    </source>
</reference>
<dbReference type="EMBL" id="BJUN01000001">
    <property type="protein sequence ID" value="GEK57169.1"/>
    <property type="molecule type" value="Genomic_DNA"/>
</dbReference>
<evidence type="ECO:0000313" key="2">
    <source>
        <dbReference type="Proteomes" id="UP000321051"/>
    </source>
</evidence>
<accession>A0A510Y1L4</accession>
<proteinExistence type="predicted"/>
<protein>
    <submittedName>
        <fullName evidence="1">Uncharacterized protein</fullName>
    </submittedName>
</protein>
<dbReference type="Proteomes" id="UP000321051">
    <property type="component" value="Unassembled WGS sequence"/>
</dbReference>
<comment type="caution">
    <text evidence="1">The sequence shown here is derived from an EMBL/GenBank/DDBJ whole genome shotgun (WGS) entry which is preliminary data.</text>
</comment>
<evidence type="ECO:0000313" key="1">
    <source>
        <dbReference type="EMBL" id="GEK57169.1"/>
    </source>
</evidence>
<gene>
    <name evidence="1" type="ORF">MHA01_00740</name>
</gene>
<keyword evidence="2" id="KW-1185">Reference proteome</keyword>
<name>A0A510Y1L4_MARHA</name>
<organism evidence="1 2">
    <name type="scientific">Marinococcus halophilus</name>
    <dbReference type="NCBI Taxonomy" id="1371"/>
    <lineage>
        <taxon>Bacteria</taxon>
        <taxon>Bacillati</taxon>
        <taxon>Bacillota</taxon>
        <taxon>Bacilli</taxon>
        <taxon>Bacillales</taxon>
        <taxon>Bacillaceae</taxon>
        <taxon>Marinococcus</taxon>
    </lineage>
</organism>
<dbReference type="AlphaFoldDB" id="A0A510Y1L4"/>
<sequence>MELTQKEKLQAMSAIEVYLWKALGFQKERSEELVKQLNEKSSELLGFNVEDPEECGENEHETMEGLITLTNKLENDLINGGK</sequence>
<dbReference type="RefSeq" id="WP_094907790.1">
    <property type="nucleotide sequence ID" value="NZ_BJUN01000001.1"/>
</dbReference>